<keyword evidence="8 13" id="KW-0067">ATP-binding</keyword>
<evidence type="ECO:0000256" key="12">
    <source>
        <dbReference type="NCBIfam" id="TIGR00456"/>
    </source>
</evidence>
<dbReference type="PRINTS" id="PR01038">
    <property type="entry name" value="TRNASYNTHARG"/>
</dbReference>
<reference evidence="16" key="1">
    <citation type="journal article" date="2020" name="mSystems">
        <title>Genome- and Community-Level Interaction Insights into Carbon Utilization and Element Cycling Functions of Hydrothermarchaeota in Hydrothermal Sediment.</title>
        <authorList>
            <person name="Zhou Z."/>
            <person name="Liu Y."/>
            <person name="Xu W."/>
            <person name="Pan J."/>
            <person name="Luo Z.H."/>
            <person name="Li M."/>
        </authorList>
    </citation>
    <scope>NUCLEOTIDE SEQUENCE [LARGE SCALE GENOMIC DNA]</scope>
    <source>
        <strain evidence="16">SpSt-1233</strain>
    </source>
</reference>
<evidence type="ECO:0000256" key="11">
    <source>
        <dbReference type="ARBA" id="ARBA00049339"/>
    </source>
</evidence>
<proteinExistence type="inferred from homology"/>
<evidence type="ECO:0000256" key="5">
    <source>
        <dbReference type="ARBA" id="ARBA00022490"/>
    </source>
</evidence>
<dbReference type="InterPro" id="IPR008909">
    <property type="entry name" value="DALR_anticod-bd"/>
</dbReference>
<dbReference type="SUPFAM" id="SSF55190">
    <property type="entry name" value="Arginyl-tRNA synthetase (ArgRS), N-terminal 'additional' domain"/>
    <property type="match status" value="1"/>
</dbReference>
<dbReference type="InterPro" id="IPR035684">
    <property type="entry name" value="ArgRS_core"/>
</dbReference>
<comment type="subunit">
    <text evidence="3">Monomer.</text>
</comment>
<dbReference type="HAMAP" id="MF_00123">
    <property type="entry name" value="Arg_tRNA_synth"/>
    <property type="match status" value="1"/>
</dbReference>
<dbReference type="SMART" id="SM01016">
    <property type="entry name" value="Arg_tRNA_synt_N"/>
    <property type="match status" value="1"/>
</dbReference>
<evidence type="ECO:0000256" key="7">
    <source>
        <dbReference type="ARBA" id="ARBA00022741"/>
    </source>
</evidence>
<comment type="similarity">
    <text evidence="2 13">Belongs to the class-I aminoacyl-tRNA synthetase family.</text>
</comment>
<evidence type="ECO:0000256" key="13">
    <source>
        <dbReference type="RuleBase" id="RU363038"/>
    </source>
</evidence>
<dbReference type="AlphaFoldDB" id="A0A7V2F381"/>
<dbReference type="Gene3D" id="1.10.730.10">
    <property type="entry name" value="Isoleucyl-tRNA Synthetase, Domain 1"/>
    <property type="match status" value="1"/>
</dbReference>
<evidence type="ECO:0000256" key="9">
    <source>
        <dbReference type="ARBA" id="ARBA00022917"/>
    </source>
</evidence>
<name>A0A7V2F381_UNCEI</name>
<keyword evidence="9 13" id="KW-0648">Protein biosynthesis</keyword>
<feature type="domain" description="DALR anticodon binding" evidence="14">
    <location>
        <begin position="429"/>
        <end position="548"/>
    </location>
</feature>
<dbReference type="GO" id="GO:0004814">
    <property type="term" value="F:arginine-tRNA ligase activity"/>
    <property type="evidence" value="ECO:0007669"/>
    <property type="project" value="UniProtKB-UniRule"/>
</dbReference>
<comment type="catalytic activity">
    <reaction evidence="11">
        <text>tRNA(Arg) + L-arginine + ATP = L-arginyl-tRNA(Arg) + AMP + diphosphate</text>
        <dbReference type="Rhea" id="RHEA:20301"/>
        <dbReference type="Rhea" id="RHEA-COMP:9658"/>
        <dbReference type="Rhea" id="RHEA-COMP:9673"/>
        <dbReference type="ChEBI" id="CHEBI:30616"/>
        <dbReference type="ChEBI" id="CHEBI:32682"/>
        <dbReference type="ChEBI" id="CHEBI:33019"/>
        <dbReference type="ChEBI" id="CHEBI:78442"/>
        <dbReference type="ChEBI" id="CHEBI:78513"/>
        <dbReference type="ChEBI" id="CHEBI:456215"/>
        <dbReference type="EC" id="6.1.1.19"/>
    </reaction>
</comment>
<dbReference type="InterPro" id="IPR005148">
    <property type="entry name" value="Arg-tRNA-synth_N"/>
</dbReference>
<dbReference type="Gene3D" id="3.40.50.620">
    <property type="entry name" value="HUPs"/>
    <property type="match status" value="1"/>
</dbReference>
<keyword evidence="10 13" id="KW-0030">Aminoacyl-tRNA synthetase</keyword>
<dbReference type="InterPro" id="IPR009080">
    <property type="entry name" value="tRNAsynth_Ia_anticodon-bd"/>
</dbReference>
<dbReference type="SUPFAM" id="SSF47323">
    <property type="entry name" value="Anticodon-binding domain of a subclass of class I aminoacyl-tRNA synthetases"/>
    <property type="match status" value="1"/>
</dbReference>
<sequence>RDRVTAALRSALSAAGLDPDAHEIHLERPNDPAHGDLSCNVALVSAKAAGRDPRELARLITDGLSFDESFMERVETAGPGFINFTFSRDFLQDQVVEINRLKGDFGDSDLGKGARVQVEFVSANPTGPLVIVSARAAAVGSALVNILRKCGYETEAEYYVNDAGAQVGKLGRSILARFRQLRGEEVDFPEDGYPGGYLIDIAREIGPAGAAEWLALPEEECAAAFGAFAIERILHSIREDLERFGVPFDRYFNESDLHREGGDIAETLGELSARGVVYEDEGALWFRSSEFGDEKDRVLVRSDGTPTYFLADAAYHRNKLKRGFASVIDIWGPDHHGHIKRLQAASTVLGASPGWLEVLIVQWVRLVEDGRQVSMSKRGGEFVSLRDLVDDVGVDAAKYFFLMRKTNAHLDFNLTLARKASDDNPVYYVQYAHARISSVISFARGEGVDFPEETSCVEFLKEPEEIDLMRILVVFPQLVDGAARSREPHRLTSYAQQLASSFHHFYHICRIVSNDVRRSEARLMLAEATRIVLAECLRLLGVSAPEKM</sequence>
<dbReference type="InterPro" id="IPR014729">
    <property type="entry name" value="Rossmann-like_a/b/a_fold"/>
</dbReference>
<dbReference type="Gene3D" id="3.30.1360.70">
    <property type="entry name" value="Arginyl tRNA synthetase N-terminal domain"/>
    <property type="match status" value="1"/>
</dbReference>
<evidence type="ECO:0000256" key="10">
    <source>
        <dbReference type="ARBA" id="ARBA00023146"/>
    </source>
</evidence>
<gene>
    <name evidence="16" type="ORF">ENO08_01790</name>
</gene>
<dbReference type="InterPro" id="IPR036695">
    <property type="entry name" value="Arg-tRNA-synth_N_sf"/>
</dbReference>
<dbReference type="PANTHER" id="PTHR11956:SF5">
    <property type="entry name" value="ARGININE--TRNA LIGASE, CYTOPLASMIC"/>
    <property type="match status" value="1"/>
</dbReference>
<accession>A0A7V2F381</accession>
<evidence type="ECO:0000259" key="14">
    <source>
        <dbReference type="SMART" id="SM00836"/>
    </source>
</evidence>
<dbReference type="SMART" id="SM00836">
    <property type="entry name" value="DALR_1"/>
    <property type="match status" value="1"/>
</dbReference>
<dbReference type="FunFam" id="1.10.730.10:FF:000008">
    <property type="entry name" value="Arginine--tRNA ligase"/>
    <property type="match status" value="1"/>
</dbReference>
<dbReference type="GO" id="GO:0005737">
    <property type="term" value="C:cytoplasm"/>
    <property type="evidence" value="ECO:0007669"/>
    <property type="project" value="UniProtKB-SubCell"/>
</dbReference>
<dbReference type="GO" id="GO:0006420">
    <property type="term" value="P:arginyl-tRNA aminoacylation"/>
    <property type="evidence" value="ECO:0007669"/>
    <property type="project" value="UniProtKB-UniRule"/>
</dbReference>
<dbReference type="SUPFAM" id="SSF52374">
    <property type="entry name" value="Nucleotidylyl transferase"/>
    <property type="match status" value="1"/>
</dbReference>
<feature type="domain" description="Arginyl tRNA synthetase N-terminal" evidence="15">
    <location>
        <begin position="2"/>
        <end position="86"/>
    </location>
</feature>
<protein>
    <recommendedName>
        <fullName evidence="4 12">Arginine--tRNA ligase</fullName>
        <ecNumber evidence="4 12">6.1.1.19</ecNumber>
    </recommendedName>
</protein>
<evidence type="ECO:0000256" key="3">
    <source>
        <dbReference type="ARBA" id="ARBA00011245"/>
    </source>
</evidence>
<evidence type="ECO:0000256" key="8">
    <source>
        <dbReference type="ARBA" id="ARBA00022840"/>
    </source>
</evidence>
<dbReference type="FunFam" id="3.40.50.620:FF:000062">
    <property type="entry name" value="Arginine--tRNA ligase"/>
    <property type="match status" value="1"/>
</dbReference>
<dbReference type="EMBL" id="DSEC01000127">
    <property type="protein sequence ID" value="HER43173.1"/>
    <property type="molecule type" value="Genomic_DNA"/>
</dbReference>
<dbReference type="Pfam" id="PF00750">
    <property type="entry name" value="tRNA-synt_1d"/>
    <property type="match status" value="1"/>
</dbReference>
<evidence type="ECO:0000256" key="6">
    <source>
        <dbReference type="ARBA" id="ARBA00022598"/>
    </source>
</evidence>
<dbReference type="NCBIfam" id="TIGR00456">
    <property type="entry name" value="argS"/>
    <property type="match status" value="1"/>
</dbReference>
<feature type="non-terminal residue" evidence="16">
    <location>
        <position position="1"/>
    </location>
</feature>
<organism evidence="16">
    <name type="scientific">Eiseniibacteriota bacterium</name>
    <dbReference type="NCBI Taxonomy" id="2212470"/>
    <lineage>
        <taxon>Bacteria</taxon>
        <taxon>Candidatus Eiseniibacteriota</taxon>
    </lineage>
</organism>
<evidence type="ECO:0000256" key="2">
    <source>
        <dbReference type="ARBA" id="ARBA00005594"/>
    </source>
</evidence>
<dbReference type="CDD" id="cd00671">
    <property type="entry name" value="ArgRS_core"/>
    <property type="match status" value="1"/>
</dbReference>
<keyword evidence="6 13" id="KW-0436">Ligase</keyword>
<dbReference type="Pfam" id="PF03485">
    <property type="entry name" value="Arg_tRNA_synt_N"/>
    <property type="match status" value="1"/>
</dbReference>
<evidence type="ECO:0000256" key="1">
    <source>
        <dbReference type="ARBA" id="ARBA00004496"/>
    </source>
</evidence>
<evidence type="ECO:0000256" key="4">
    <source>
        <dbReference type="ARBA" id="ARBA00012837"/>
    </source>
</evidence>
<evidence type="ECO:0000313" key="16">
    <source>
        <dbReference type="EMBL" id="HER43173.1"/>
    </source>
</evidence>
<dbReference type="Proteomes" id="UP000886069">
    <property type="component" value="Unassembled WGS sequence"/>
</dbReference>
<dbReference type="GO" id="GO:0005524">
    <property type="term" value="F:ATP binding"/>
    <property type="evidence" value="ECO:0007669"/>
    <property type="project" value="UniProtKB-KW"/>
</dbReference>
<keyword evidence="5" id="KW-0963">Cytoplasm</keyword>
<dbReference type="InterPro" id="IPR001278">
    <property type="entry name" value="Arg-tRNA-ligase"/>
</dbReference>
<comment type="caution">
    <text evidence="16">The sequence shown here is derived from an EMBL/GenBank/DDBJ whole genome shotgun (WGS) entry which is preliminary data.</text>
</comment>
<comment type="subcellular location">
    <subcellularLocation>
        <location evidence="1">Cytoplasm</location>
    </subcellularLocation>
</comment>
<evidence type="ECO:0000259" key="15">
    <source>
        <dbReference type="SMART" id="SM01016"/>
    </source>
</evidence>
<keyword evidence="7 13" id="KW-0547">Nucleotide-binding</keyword>
<dbReference type="EC" id="6.1.1.19" evidence="4 12"/>
<dbReference type="Pfam" id="PF05746">
    <property type="entry name" value="DALR_1"/>
    <property type="match status" value="1"/>
</dbReference>
<dbReference type="PANTHER" id="PTHR11956">
    <property type="entry name" value="ARGINYL-TRNA SYNTHETASE"/>
    <property type="match status" value="1"/>
</dbReference>